<evidence type="ECO:0000313" key="8">
    <source>
        <dbReference type="EMBL" id="RIX28966.1"/>
    </source>
</evidence>
<dbReference type="OrthoDB" id="9784149at2"/>
<evidence type="ECO:0000256" key="3">
    <source>
        <dbReference type="ARBA" id="ARBA00022801"/>
    </source>
</evidence>
<evidence type="ECO:0000256" key="6">
    <source>
        <dbReference type="SAM" id="MobiDB-lite"/>
    </source>
</evidence>
<dbReference type="InterPro" id="IPR012338">
    <property type="entry name" value="Beta-lactam/transpept-like"/>
</dbReference>
<dbReference type="EC" id="3.5.2.6" evidence="2 5"/>
<evidence type="ECO:0000313" key="9">
    <source>
        <dbReference type="Proteomes" id="UP000265742"/>
    </source>
</evidence>
<dbReference type="Proteomes" id="UP000265742">
    <property type="component" value="Unassembled WGS sequence"/>
</dbReference>
<dbReference type="Pfam" id="PF13354">
    <property type="entry name" value="Beta-lactamase2"/>
    <property type="match status" value="1"/>
</dbReference>
<dbReference type="SUPFAM" id="SSF56601">
    <property type="entry name" value="beta-lactamase/transpeptidase-like"/>
    <property type="match status" value="1"/>
</dbReference>
<dbReference type="EMBL" id="QXTG01000002">
    <property type="protein sequence ID" value="RIX28966.1"/>
    <property type="molecule type" value="Genomic_DNA"/>
</dbReference>
<sequence>MAGCSSGSATSSPSAPPSTASPSSSDAAAEQALQRELDDLEARYGARLGVTAIDTGTGRRLTHRADERFAFASTNKAFIAAATLRSASAADLDAVVRYARSDLLASAPITSRHVDTGMTVRALLDAAVRYSDNTAANLLVRRLGGTAAVERFLRSIGDRTTSVDRLEPDLNTATPGDERDTTTPAASARDVEAVLLGSALPRERRAVLDDLMTRSSTGGLYIRAGVPAGWAIADKTGSGAHGTRNDIAVLRPPGRAPIVLVLLSRRVAEDAASDDALLADATAAVVRALDRA</sequence>
<protein>
    <recommendedName>
        <fullName evidence="2 5">Beta-lactamase</fullName>
        <ecNumber evidence="2 5">3.5.2.6</ecNumber>
    </recommendedName>
</protein>
<dbReference type="PROSITE" id="PS00146">
    <property type="entry name" value="BETA_LACTAMASE_A"/>
    <property type="match status" value="1"/>
</dbReference>
<accession>A0A3A1U386</accession>
<dbReference type="PANTHER" id="PTHR35333:SF3">
    <property type="entry name" value="BETA-LACTAMASE-TYPE TRANSPEPTIDASE FOLD CONTAINING PROTEIN"/>
    <property type="match status" value="1"/>
</dbReference>
<dbReference type="GO" id="GO:0046677">
    <property type="term" value="P:response to antibiotic"/>
    <property type="evidence" value="ECO:0007669"/>
    <property type="project" value="UniProtKB-UniRule"/>
</dbReference>
<dbReference type="Gene3D" id="3.40.710.10">
    <property type="entry name" value="DD-peptidase/beta-lactamase superfamily"/>
    <property type="match status" value="1"/>
</dbReference>
<keyword evidence="3 5" id="KW-0378">Hydrolase</keyword>
<dbReference type="PRINTS" id="PR00118">
    <property type="entry name" value="BLACTAMASEA"/>
</dbReference>
<evidence type="ECO:0000259" key="7">
    <source>
        <dbReference type="Pfam" id="PF13354"/>
    </source>
</evidence>
<proteinExistence type="inferred from homology"/>
<comment type="similarity">
    <text evidence="1 5">Belongs to the class-A beta-lactamase family.</text>
</comment>
<organism evidence="8 9">
    <name type="scientific">Amnibacterium setariae</name>
    <dbReference type="NCBI Taxonomy" id="2306585"/>
    <lineage>
        <taxon>Bacteria</taxon>
        <taxon>Bacillati</taxon>
        <taxon>Actinomycetota</taxon>
        <taxon>Actinomycetes</taxon>
        <taxon>Micrococcales</taxon>
        <taxon>Microbacteriaceae</taxon>
        <taxon>Amnibacterium</taxon>
    </lineage>
</organism>
<keyword evidence="4 5" id="KW-0046">Antibiotic resistance</keyword>
<keyword evidence="9" id="KW-1185">Reference proteome</keyword>
<dbReference type="GO" id="GO:0008800">
    <property type="term" value="F:beta-lactamase activity"/>
    <property type="evidence" value="ECO:0007669"/>
    <property type="project" value="UniProtKB-UniRule"/>
</dbReference>
<dbReference type="AlphaFoldDB" id="A0A3A1U386"/>
<dbReference type="GO" id="GO:0030655">
    <property type="term" value="P:beta-lactam antibiotic catabolic process"/>
    <property type="evidence" value="ECO:0007669"/>
    <property type="project" value="InterPro"/>
</dbReference>
<comment type="catalytic activity">
    <reaction evidence="5">
        <text>a beta-lactam + H2O = a substituted beta-amino acid</text>
        <dbReference type="Rhea" id="RHEA:20401"/>
        <dbReference type="ChEBI" id="CHEBI:15377"/>
        <dbReference type="ChEBI" id="CHEBI:35627"/>
        <dbReference type="ChEBI" id="CHEBI:140347"/>
        <dbReference type="EC" id="3.5.2.6"/>
    </reaction>
</comment>
<evidence type="ECO:0000256" key="5">
    <source>
        <dbReference type="RuleBase" id="RU361140"/>
    </source>
</evidence>
<feature type="region of interest" description="Disordered" evidence="6">
    <location>
        <begin position="1"/>
        <end position="30"/>
    </location>
</feature>
<feature type="domain" description="Beta-lactamase class A catalytic" evidence="7">
    <location>
        <begin position="49"/>
        <end position="262"/>
    </location>
</feature>
<feature type="compositionally biased region" description="Low complexity" evidence="6">
    <location>
        <begin position="1"/>
        <end position="29"/>
    </location>
</feature>
<dbReference type="NCBIfam" id="NF033103">
    <property type="entry name" value="bla_class_A"/>
    <property type="match status" value="1"/>
</dbReference>
<comment type="caution">
    <text evidence="8">The sequence shown here is derived from an EMBL/GenBank/DDBJ whole genome shotgun (WGS) entry which is preliminary data.</text>
</comment>
<reference evidence="9" key="1">
    <citation type="submission" date="2018-09" db="EMBL/GenBank/DDBJ databases">
        <authorList>
            <person name="Kim I."/>
        </authorList>
    </citation>
    <scope>NUCLEOTIDE SEQUENCE [LARGE SCALE GENOMIC DNA]</scope>
    <source>
        <strain evidence="9">DD4a</strain>
    </source>
</reference>
<dbReference type="InterPro" id="IPR045155">
    <property type="entry name" value="Beta-lactam_cat"/>
</dbReference>
<dbReference type="InterPro" id="IPR023650">
    <property type="entry name" value="Beta-lactam_class-A_AS"/>
</dbReference>
<name>A0A3A1U386_9MICO</name>
<evidence type="ECO:0000256" key="4">
    <source>
        <dbReference type="ARBA" id="ARBA00023251"/>
    </source>
</evidence>
<dbReference type="PANTHER" id="PTHR35333">
    <property type="entry name" value="BETA-LACTAMASE"/>
    <property type="match status" value="1"/>
</dbReference>
<evidence type="ECO:0000256" key="1">
    <source>
        <dbReference type="ARBA" id="ARBA00009009"/>
    </source>
</evidence>
<evidence type="ECO:0000256" key="2">
    <source>
        <dbReference type="ARBA" id="ARBA00012865"/>
    </source>
</evidence>
<feature type="region of interest" description="Disordered" evidence="6">
    <location>
        <begin position="163"/>
        <end position="186"/>
    </location>
</feature>
<gene>
    <name evidence="8" type="primary">bla</name>
    <name evidence="8" type="ORF">D1781_13915</name>
</gene>
<dbReference type="InterPro" id="IPR000871">
    <property type="entry name" value="Beta-lactam_class-A"/>
</dbReference>